<keyword evidence="1" id="KW-0812">Transmembrane</keyword>
<keyword evidence="3" id="KW-1185">Reference proteome</keyword>
<accession>A0A7J5BHA5</accession>
<dbReference type="PANTHER" id="PTHR37826">
    <property type="entry name" value="FLOTILLIN BAND_7_5 DOMAIN PROTEIN"/>
    <property type="match status" value="1"/>
</dbReference>
<proteinExistence type="predicted"/>
<dbReference type="AlphaFoldDB" id="A0A7J5BHA5"/>
<dbReference type="OrthoDB" id="3182597at2"/>
<dbReference type="EMBL" id="WBKB01000001">
    <property type="protein sequence ID" value="KAB1645312.1"/>
    <property type="molecule type" value="Genomic_DNA"/>
</dbReference>
<feature type="transmembrane region" description="Helical" evidence="1">
    <location>
        <begin position="331"/>
        <end position="355"/>
    </location>
</feature>
<keyword evidence="1" id="KW-1133">Transmembrane helix</keyword>
<protein>
    <submittedName>
        <fullName evidence="2">TFIIB-type zinc ribbon-containing protein</fullName>
    </submittedName>
</protein>
<organism evidence="2 3">
    <name type="scientific">Gulosibacter chungangensis</name>
    <dbReference type="NCBI Taxonomy" id="979746"/>
    <lineage>
        <taxon>Bacteria</taxon>
        <taxon>Bacillati</taxon>
        <taxon>Actinomycetota</taxon>
        <taxon>Actinomycetes</taxon>
        <taxon>Micrococcales</taxon>
        <taxon>Microbacteriaceae</taxon>
        <taxon>Gulosibacter</taxon>
    </lineage>
</organism>
<dbReference type="Proteomes" id="UP000433493">
    <property type="component" value="Unassembled WGS sequence"/>
</dbReference>
<keyword evidence="1" id="KW-0472">Membrane</keyword>
<name>A0A7J5BHA5_9MICO</name>
<comment type="caution">
    <text evidence="2">The sequence shown here is derived from an EMBL/GenBank/DDBJ whole genome shotgun (WGS) entry which is preliminary data.</text>
</comment>
<sequence length="356" mass="39873">MICQFCRYEWNEKTIDEKFGFESAISELHGIHMGSGATRIQESTDDVLTLKCGACGADVVVNTNEAMSARCHWCRNNLSVNQQVPNGAVPDGVLPFSLPKDKAIENIREFVTKRKFFAHPQFVKEFAPEEVVGVYMPYLTMDANAEIELNGTGEVQTRQYTRGSGDNKYTVYDADVYQIGRKFDLYVDDILIESSQQRSNFDTDLNTNNVINAIQPFDTKQAVSYNANYLRGYTSERRDLDVQAVEPKANGQILSVARARAGQTIRKYGRGVRWEKEQLVVHGSRWVALYVPVWLYSYYEQRGDRAFTHYVAVNGRTGATMGSVPVRKGRLIGVSTAISIVGTIVSGVIAAAWLAF</sequence>
<evidence type="ECO:0000313" key="3">
    <source>
        <dbReference type="Proteomes" id="UP000433493"/>
    </source>
</evidence>
<reference evidence="2 3" key="1">
    <citation type="submission" date="2019-09" db="EMBL/GenBank/DDBJ databases">
        <title>Phylogeny of genus Pseudoclavibacter and closely related genus.</title>
        <authorList>
            <person name="Li Y."/>
        </authorList>
    </citation>
    <scope>NUCLEOTIDE SEQUENCE [LARGE SCALE GENOMIC DNA]</scope>
    <source>
        <strain evidence="2 3">KCTC 13959</strain>
    </source>
</reference>
<evidence type="ECO:0000256" key="1">
    <source>
        <dbReference type="SAM" id="Phobius"/>
    </source>
</evidence>
<evidence type="ECO:0000313" key="2">
    <source>
        <dbReference type="EMBL" id="KAB1645312.1"/>
    </source>
</evidence>
<dbReference type="PANTHER" id="PTHR37826:SF3">
    <property type="entry name" value="J DOMAIN-CONTAINING PROTEIN"/>
    <property type="match status" value="1"/>
</dbReference>
<gene>
    <name evidence="2" type="ORF">F8O05_00925</name>
</gene>